<name>A0A1V2ZVK1_9GAMM</name>
<comment type="caution">
    <text evidence="3">The sequence shown here is derived from an EMBL/GenBank/DDBJ whole genome shotgun (WGS) entry which is preliminary data.</text>
</comment>
<evidence type="ECO:0000259" key="2">
    <source>
        <dbReference type="PROSITE" id="PS51724"/>
    </source>
</evidence>
<dbReference type="Proteomes" id="UP000189177">
    <property type="component" value="Unassembled WGS sequence"/>
</dbReference>
<dbReference type="Pfam" id="PF05036">
    <property type="entry name" value="SPOR"/>
    <property type="match status" value="1"/>
</dbReference>
<proteinExistence type="predicted"/>
<dbReference type="InterPro" id="IPR036680">
    <property type="entry name" value="SPOR-like_sf"/>
</dbReference>
<dbReference type="OrthoDB" id="5784673at2"/>
<accession>A0A1V2ZVK1</accession>
<dbReference type="Gene3D" id="3.30.70.1070">
    <property type="entry name" value="Sporulation related repeat"/>
    <property type="match status" value="1"/>
</dbReference>
<gene>
    <name evidence="3" type="ORF">B1A74_12885</name>
</gene>
<evidence type="ECO:0000313" key="3">
    <source>
        <dbReference type="EMBL" id="OOC09076.1"/>
    </source>
</evidence>
<dbReference type="SUPFAM" id="SSF110997">
    <property type="entry name" value="Sporulation related repeat"/>
    <property type="match status" value="1"/>
</dbReference>
<dbReference type="GO" id="GO:0042834">
    <property type="term" value="F:peptidoglycan binding"/>
    <property type="evidence" value="ECO:0007669"/>
    <property type="project" value="InterPro"/>
</dbReference>
<keyword evidence="1" id="KW-0472">Membrane</keyword>
<protein>
    <recommendedName>
        <fullName evidence="2">SPOR domain-containing protein</fullName>
    </recommendedName>
</protein>
<feature type="transmembrane region" description="Helical" evidence="1">
    <location>
        <begin position="12"/>
        <end position="31"/>
    </location>
</feature>
<evidence type="ECO:0000313" key="4">
    <source>
        <dbReference type="Proteomes" id="UP000189177"/>
    </source>
</evidence>
<evidence type="ECO:0000256" key="1">
    <source>
        <dbReference type="SAM" id="Phobius"/>
    </source>
</evidence>
<dbReference type="PROSITE" id="PS51724">
    <property type="entry name" value="SPOR"/>
    <property type="match status" value="1"/>
</dbReference>
<sequence>MINLLITRRQLFLAVFGAPIATVLLFVLGVYSGAAIGAPNHTGVEDPTPSVAADARDEADVRAFSPAALAARLEHDAGPAEPVTPMNVEKSAEAHDEADASERYSIQAGVFSERANARQLSRELGTRGYDSQLEVVDVPEHDSEHFRVRIGSFDSRAAAEEAMEAYRDDQQADAFLVSRAPDRS</sequence>
<keyword evidence="4" id="KW-1185">Reference proteome</keyword>
<reference evidence="3 4" key="1">
    <citation type="submission" date="2017-02" db="EMBL/GenBank/DDBJ databases">
        <title>Genomic diversity within the haloalkaliphilic genus Thioalkalivibrio.</title>
        <authorList>
            <person name="Ahn A.-C."/>
            <person name="Meier-Kolthoff J."/>
            <person name="Overmars L."/>
            <person name="Richter M."/>
            <person name="Woyke T."/>
            <person name="Sorokin D.Y."/>
            <person name="Muyzer G."/>
        </authorList>
    </citation>
    <scope>NUCLEOTIDE SEQUENCE [LARGE SCALE GENOMIC DNA]</scope>
    <source>
        <strain evidence="3 4">HL17</strain>
    </source>
</reference>
<organism evidence="3 4">
    <name type="scientific">Thioalkalivibrio halophilus</name>
    <dbReference type="NCBI Taxonomy" id="252474"/>
    <lineage>
        <taxon>Bacteria</taxon>
        <taxon>Pseudomonadati</taxon>
        <taxon>Pseudomonadota</taxon>
        <taxon>Gammaproteobacteria</taxon>
        <taxon>Chromatiales</taxon>
        <taxon>Ectothiorhodospiraceae</taxon>
        <taxon>Thioalkalivibrio</taxon>
    </lineage>
</organism>
<dbReference type="InterPro" id="IPR007730">
    <property type="entry name" value="SPOR-like_dom"/>
</dbReference>
<dbReference type="AlphaFoldDB" id="A0A1V2ZVK1"/>
<dbReference type="EMBL" id="MUZR01000065">
    <property type="protein sequence ID" value="OOC09076.1"/>
    <property type="molecule type" value="Genomic_DNA"/>
</dbReference>
<feature type="domain" description="SPOR" evidence="2">
    <location>
        <begin position="98"/>
        <end position="179"/>
    </location>
</feature>
<keyword evidence="1" id="KW-0812">Transmembrane</keyword>
<dbReference type="RefSeq" id="WP_026289070.1">
    <property type="nucleotide sequence ID" value="NZ_MUZR01000065.1"/>
</dbReference>
<keyword evidence="1" id="KW-1133">Transmembrane helix</keyword>